<feature type="transmembrane region" description="Helical" evidence="5">
    <location>
        <begin position="269"/>
        <end position="285"/>
    </location>
</feature>
<feature type="transmembrane region" description="Helical" evidence="5">
    <location>
        <begin position="123"/>
        <end position="144"/>
    </location>
</feature>
<sequence length="312" mass="34329">MDFLAIISGIILLFIGGDLLTRYSVEVSYKLSIPKIIIGMTIVSFATSAPELIVSLNATIMGYSDFALGNVLGSNIANLGLVLGLVVIIYPIRIKRRFYYTDFPLLVLSTAVFYLFIASNSEISRIEGLLMLGLIFLILFYLFYYQKPDTSSLDKDLSLGSIKISKSIFFIILSAIILWLGSETLIKSSISVANRFNVSERVISITIVAIGTSIPELAASVAASLKKHNDLAIGNLIGSNIFNLLVVIGITSAINPITDIDFNIISKDMIWVVAFSVLLLPLVYLQKRNKLNRIKGIILLVMYIAFIFPLIS</sequence>
<reference evidence="7" key="1">
    <citation type="submission" date="2018-05" db="EMBL/GenBank/DDBJ databases">
        <authorList>
            <person name="Lanie J.A."/>
            <person name="Ng W.-L."/>
            <person name="Kazmierczak K.M."/>
            <person name="Andrzejewski T.M."/>
            <person name="Davidsen T.M."/>
            <person name="Wayne K.J."/>
            <person name="Tettelin H."/>
            <person name="Glass J.I."/>
            <person name="Rusch D."/>
            <person name="Podicherti R."/>
            <person name="Tsui H.-C.T."/>
            <person name="Winkler M.E."/>
        </authorList>
    </citation>
    <scope>NUCLEOTIDE SEQUENCE</scope>
</reference>
<feature type="transmembrane region" description="Helical" evidence="5">
    <location>
        <begin position="72"/>
        <end position="92"/>
    </location>
</feature>
<name>A0A381R2K7_9ZZZZ</name>
<keyword evidence="3 5" id="KW-1133">Transmembrane helix</keyword>
<dbReference type="InterPro" id="IPR044880">
    <property type="entry name" value="NCX_ion-bd_dom_sf"/>
</dbReference>
<dbReference type="InterPro" id="IPR004481">
    <property type="entry name" value="K/Na/Ca-exchanger"/>
</dbReference>
<protein>
    <recommendedName>
        <fullName evidence="6">Sodium/calcium exchanger membrane region domain-containing protein</fullName>
    </recommendedName>
</protein>
<evidence type="ECO:0000313" key="7">
    <source>
        <dbReference type="EMBL" id="SUZ85985.1"/>
    </source>
</evidence>
<dbReference type="AlphaFoldDB" id="A0A381R2K7"/>
<dbReference type="EMBL" id="UINC01001660">
    <property type="protein sequence ID" value="SUZ85985.1"/>
    <property type="molecule type" value="Genomic_DNA"/>
</dbReference>
<dbReference type="NCBIfam" id="TIGR00367">
    <property type="entry name" value="calcium/sodium antiporter"/>
    <property type="match status" value="1"/>
</dbReference>
<dbReference type="Gene3D" id="1.20.1420.30">
    <property type="entry name" value="NCX, central ion-binding region"/>
    <property type="match status" value="2"/>
</dbReference>
<comment type="subcellular location">
    <subcellularLocation>
        <location evidence="1">Membrane</location>
        <topology evidence="1">Multi-pass membrane protein</topology>
    </subcellularLocation>
</comment>
<evidence type="ECO:0000256" key="3">
    <source>
        <dbReference type="ARBA" id="ARBA00022989"/>
    </source>
</evidence>
<feature type="domain" description="Sodium/calcium exchanger membrane region" evidence="6">
    <location>
        <begin position="3"/>
        <end position="143"/>
    </location>
</feature>
<dbReference type="Pfam" id="PF01699">
    <property type="entry name" value="Na_Ca_ex"/>
    <property type="match status" value="2"/>
</dbReference>
<feature type="transmembrane region" description="Helical" evidence="5">
    <location>
        <begin position="37"/>
        <end position="60"/>
    </location>
</feature>
<feature type="transmembrane region" description="Helical" evidence="5">
    <location>
        <begin position="237"/>
        <end position="257"/>
    </location>
</feature>
<dbReference type="GO" id="GO:0008273">
    <property type="term" value="F:calcium, potassium:sodium antiporter activity"/>
    <property type="evidence" value="ECO:0007669"/>
    <property type="project" value="TreeGrafter"/>
</dbReference>
<feature type="transmembrane region" description="Helical" evidence="5">
    <location>
        <begin position="6"/>
        <end position="25"/>
    </location>
</feature>
<feature type="domain" description="Sodium/calcium exchanger membrane region" evidence="6">
    <location>
        <begin position="167"/>
        <end position="308"/>
    </location>
</feature>
<dbReference type="GO" id="GO:0005886">
    <property type="term" value="C:plasma membrane"/>
    <property type="evidence" value="ECO:0007669"/>
    <property type="project" value="TreeGrafter"/>
</dbReference>
<dbReference type="GO" id="GO:0006874">
    <property type="term" value="P:intracellular calcium ion homeostasis"/>
    <property type="evidence" value="ECO:0007669"/>
    <property type="project" value="TreeGrafter"/>
</dbReference>
<evidence type="ECO:0000256" key="1">
    <source>
        <dbReference type="ARBA" id="ARBA00004141"/>
    </source>
</evidence>
<accession>A0A381R2K7</accession>
<dbReference type="PANTHER" id="PTHR10846:SF8">
    <property type="entry name" value="INNER MEMBRANE PROTEIN YRBG"/>
    <property type="match status" value="1"/>
</dbReference>
<feature type="transmembrane region" description="Helical" evidence="5">
    <location>
        <begin position="164"/>
        <end position="182"/>
    </location>
</feature>
<dbReference type="InterPro" id="IPR004837">
    <property type="entry name" value="NaCa_Exmemb"/>
</dbReference>
<evidence type="ECO:0000259" key="6">
    <source>
        <dbReference type="Pfam" id="PF01699"/>
    </source>
</evidence>
<keyword evidence="2 5" id="KW-0812">Transmembrane</keyword>
<gene>
    <name evidence="7" type="ORF">METZ01_LOCUS38839</name>
</gene>
<keyword evidence="4 5" id="KW-0472">Membrane</keyword>
<feature type="transmembrane region" description="Helical" evidence="5">
    <location>
        <begin position="202"/>
        <end position="225"/>
    </location>
</feature>
<dbReference type="PANTHER" id="PTHR10846">
    <property type="entry name" value="SODIUM/POTASSIUM/CALCIUM EXCHANGER"/>
    <property type="match status" value="1"/>
</dbReference>
<evidence type="ECO:0000256" key="4">
    <source>
        <dbReference type="ARBA" id="ARBA00023136"/>
    </source>
</evidence>
<proteinExistence type="predicted"/>
<feature type="transmembrane region" description="Helical" evidence="5">
    <location>
        <begin position="294"/>
        <end position="311"/>
    </location>
</feature>
<dbReference type="GO" id="GO:0005262">
    <property type="term" value="F:calcium channel activity"/>
    <property type="evidence" value="ECO:0007669"/>
    <property type="project" value="TreeGrafter"/>
</dbReference>
<evidence type="ECO:0000256" key="5">
    <source>
        <dbReference type="SAM" id="Phobius"/>
    </source>
</evidence>
<evidence type="ECO:0000256" key="2">
    <source>
        <dbReference type="ARBA" id="ARBA00022692"/>
    </source>
</evidence>
<feature type="transmembrane region" description="Helical" evidence="5">
    <location>
        <begin position="99"/>
        <end position="117"/>
    </location>
</feature>
<organism evidence="7">
    <name type="scientific">marine metagenome</name>
    <dbReference type="NCBI Taxonomy" id="408172"/>
    <lineage>
        <taxon>unclassified sequences</taxon>
        <taxon>metagenomes</taxon>
        <taxon>ecological metagenomes</taxon>
    </lineage>
</organism>